<evidence type="ECO:0000256" key="2">
    <source>
        <dbReference type="SAM" id="Phobius"/>
    </source>
</evidence>
<dbReference type="Proteomes" id="UP000216984">
    <property type="component" value="Unassembled WGS sequence"/>
</dbReference>
<name>A0A7Z1DVG8_9GAMM</name>
<evidence type="ECO:0000256" key="1">
    <source>
        <dbReference type="SAM" id="MobiDB-lite"/>
    </source>
</evidence>
<dbReference type="RefSeq" id="WP_094625468.1">
    <property type="nucleotide sequence ID" value="NZ_NEFY01000009.1"/>
</dbReference>
<feature type="transmembrane region" description="Helical" evidence="2">
    <location>
        <begin position="48"/>
        <end position="72"/>
    </location>
</feature>
<dbReference type="EMBL" id="NEFY01000009">
    <property type="protein sequence ID" value="OZC35627.1"/>
    <property type="molecule type" value="Genomic_DNA"/>
</dbReference>
<evidence type="ECO:0000313" key="3">
    <source>
        <dbReference type="EMBL" id="OZC35627.1"/>
    </source>
</evidence>
<dbReference type="AlphaFoldDB" id="A0A7Z1DVG8"/>
<reference evidence="3 4" key="1">
    <citation type="submission" date="2017-06" db="EMBL/GenBank/DDBJ databases">
        <title>Draft genome sequence of the halophilic bacterium Marinobacter vinifirmus FB1.</title>
        <authorList>
            <person name="Stepanov V.G."/>
            <person name="Roberts D.J."/>
            <person name="Fox G.E."/>
        </authorList>
    </citation>
    <scope>NUCLEOTIDE SEQUENCE [LARGE SCALE GENOMIC DNA]</scope>
    <source>
        <strain evidence="3 4">FB1</strain>
    </source>
</reference>
<gene>
    <name evidence="3" type="ORF">B9Q17_00845</name>
</gene>
<accession>A0A7Z1DVG8</accession>
<comment type="caution">
    <text evidence="3">The sequence shown here is derived from an EMBL/GenBank/DDBJ whole genome shotgun (WGS) entry which is preliminary data.</text>
</comment>
<protein>
    <submittedName>
        <fullName evidence="3">Uncharacterized protein</fullName>
    </submittedName>
</protein>
<evidence type="ECO:0000313" key="4">
    <source>
        <dbReference type="Proteomes" id="UP000216984"/>
    </source>
</evidence>
<keyword evidence="2" id="KW-0472">Membrane</keyword>
<keyword evidence="2" id="KW-0812">Transmembrane</keyword>
<feature type="region of interest" description="Disordered" evidence="1">
    <location>
        <begin position="1"/>
        <end position="28"/>
    </location>
</feature>
<keyword evidence="4" id="KW-1185">Reference proteome</keyword>
<proteinExistence type="predicted"/>
<sequence>MTNTPPRRIPDHADFNGDPSGNDPKAEKEASYFANGKDLERSERIKGLLNWVAMLTIAVAAVGVLLCLVSWFYHLLTPDHYHFLKDEQIRRIETVVFSGMLVGLAQKYLSKHL</sequence>
<organism evidence="3 4">
    <name type="scientific">Marinobacter vinifirmus</name>
    <dbReference type="NCBI Taxonomy" id="355591"/>
    <lineage>
        <taxon>Bacteria</taxon>
        <taxon>Pseudomonadati</taxon>
        <taxon>Pseudomonadota</taxon>
        <taxon>Gammaproteobacteria</taxon>
        <taxon>Pseudomonadales</taxon>
        <taxon>Marinobacteraceae</taxon>
        <taxon>Marinobacter</taxon>
    </lineage>
</organism>
<keyword evidence="2" id="KW-1133">Transmembrane helix</keyword>